<accession>A0AB39TVX4</accession>
<dbReference type="InterPro" id="IPR002645">
    <property type="entry name" value="STAS_dom"/>
</dbReference>
<gene>
    <name evidence="4" type="ORF">AB2U05_34765</name>
</gene>
<evidence type="ECO:0000256" key="2">
    <source>
        <dbReference type="RuleBase" id="RU003749"/>
    </source>
</evidence>
<dbReference type="InterPro" id="IPR036513">
    <property type="entry name" value="STAS_dom_sf"/>
</dbReference>
<protein>
    <recommendedName>
        <fullName evidence="2">Anti-sigma factor antagonist</fullName>
    </recommendedName>
</protein>
<comment type="similarity">
    <text evidence="1 2">Belongs to the anti-sigma-factor antagonist family.</text>
</comment>
<dbReference type="CDD" id="cd07043">
    <property type="entry name" value="STAS_anti-anti-sigma_factors"/>
    <property type="match status" value="1"/>
</dbReference>
<organism evidence="4">
    <name type="scientific">Streptomyces sp. Y1</name>
    <dbReference type="NCBI Taxonomy" id="3238634"/>
    <lineage>
        <taxon>Bacteria</taxon>
        <taxon>Bacillati</taxon>
        <taxon>Actinomycetota</taxon>
        <taxon>Actinomycetes</taxon>
        <taxon>Kitasatosporales</taxon>
        <taxon>Streptomycetaceae</taxon>
        <taxon>Streptomyces</taxon>
    </lineage>
</organism>
<dbReference type="Pfam" id="PF01740">
    <property type="entry name" value="STAS"/>
    <property type="match status" value="1"/>
</dbReference>
<evidence type="ECO:0000259" key="3">
    <source>
        <dbReference type="PROSITE" id="PS50801"/>
    </source>
</evidence>
<feature type="domain" description="STAS" evidence="3">
    <location>
        <begin position="1"/>
        <end position="107"/>
    </location>
</feature>
<dbReference type="PROSITE" id="PS50801">
    <property type="entry name" value="STAS"/>
    <property type="match status" value="1"/>
</dbReference>
<evidence type="ECO:0000256" key="1">
    <source>
        <dbReference type="ARBA" id="ARBA00009013"/>
    </source>
</evidence>
<dbReference type="EMBL" id="CP163445">
    <property type="protein sequence ID" value="XDQ83306.1"/>
    <property type="molecule type" value="Genomic_DNA"/>
</dbReference>
<dbReference type="PANTHER" id="PTHR33495:SF2">
    <property type="entry name" value="ANTI-SIGMA FACTOR ANTAGONIST TM_1081-RELATED"/>
    <property type="match status" value="1"/>
</dbReference>
<reference evidence="4" key="1">
    <citation type="submission" date="2024-07" db="EMBL/GenBank/DDBJ databases">
        <authorList>
            <person name="Yu S.T."/>
        </authorList>
    </citation>
    <scope>NUCLEOTIDE SEQUENCE</scope>
    <source>
        <strain evidence="4">Y1</strain>
    </source>
</reference>
<proteinExistence type="inferred from homology"/>
<dbReference type="RefSeq" id="WP_369185467.1">
    <property type="nucleotide sequence ID" value="NZ_CP163445.1"/>
</dbReference>
<name>A0AB39TVX4_9ACTN</name>
<dbReference type="NCBIfam" id="TIGR00377">
    <property type="entry name" value="ant_ant_sig"/>
    <property type="match status" value="1"/>
</dbReference>
<dbReference type="Gene3D" id="3.30.750.24">
    <property type="entry name" value="STAS domain"/>
    <property type="match status" value="1"/>
</dbReference>
<evidence type="ECO:0000313" key="4">
    <source>
        <dbReference type="EMBL" id="XDQ83306.1"/>
    </source>
</evidence>
<dbReference type="PANTHER" id="PTHR33495">
    <property type="entry name" value="ANTI-SIGMA FACTOR ANTAGONIST TM_1081-RELATED-RELATED"/>
    <property type="match status" value="1"/>
</dbReference>
<dbReference type="InterPro" id="IPR003658">
    <property type="entry name" value="Anti-sigma_ant"/>
</dbReference>
<dbReference type="AlphaFoldDB" id="A0AB39TVX4"/>
<sequence>MMDFPEVNGWTVVPLFGDLDDFAAPELRKLFDVLIDGGEPRLVVDLTAVGFVDSTGLNALLGAARRVRDAHGALRLAGAAPRVRDVVELSGVTAVLPLYPDVAAACA</sequence>
<dbReference type="SUPFAM" id="SSF52091">
    <property type="entry name" value="SpoIIaa-like"/>
    <property type="match status" value="1"/>
</dbReference>
<dbReference type="GO" id="GO:0043856">
    <property type="term" value="F:anti-sigma factor antagonist activity"/>
    <property type="evidence" value="ECO:0007669"/>
    <property type="project" value="InterPro"/>
</dbReference>